<dbReference type="Pfam" id="PF13336">
    <property type="entry name" value="AcetylCoA_hyd_C"/>
    <property type="match status" value="1"/>
</dbReference>
<dbReference type="GO" id="GO:0006083">
    <property type="term" value="P:acetate metabolic process"/>
    <property type="evidence" value="ECO:0007669"/>
    <property type="project" value="InterPro"/>
</dbReference>
<keyword evidence="2" id="KW-0808">Transferase</keyword>
<gene>
    <name evidence="2" type="ORF">ASZ90_018968</name>
</gene>
<name>A0A0W8E4Q0_9ZZZZ</name>
<protein>
    <submittedName>
        <fullName evidence="2">4-hydroxybutyrate coenzyme a transferase</fullName>
    </submittedName>
</protein>
<dbReference type="SUPFAM" id="SSF100950">
    <property type="entry name" value="NagB/RpiA/CoA transferase-like"/>
    <property type="match status" value="1"/>
</dbReference>
<dbReference type="AlphaFoldDB" id="A0A0W8E4Q0"/>
<accession>A0A0W8E4Q0</accession>
<sequence length="87" mass="9883">MCLPSTISSKGEVKSRIRPILSPGAIVTDPRTATHMMVTEYGIANMKGKSTWQRAEALINIAHPDFRDELIKEAEKMNIWRKINKMK</sequence>
<dbReference type="EMBL" id="LNQE01001876">
    <property type="protein sequence ID" value="KUG03632.1"/>
    <property type="molecule type" value="Genomic_DNA"/>
</dbReference>
<feature type="domain" description="Acetyl-CoA hydrolase/transferase C-terminal" evidence="1">
    <location>
        <begin position="1"/>
        <end position="74"/>
    </location>
</feature>
<dbReference type="Gene3D" id="3.40.1080.20">
    <property type="entry name" value="Acetyl-CoA hydrolase/transferase C-terminal domain"/>
    <property type="match status" value="1"/>
</dbReference>
<comment type="caution">
    <text evidence="2">The sequence shown here is derived from an EMBL/GenBank/DDBJ whole genome shotgun (WGS) entry which is preliminary data.</text>
</comment>
<dbReference type="PANTHER" id="PTHR21432">
    <property type="entry name" value="ACETYL-COA HYDROLASE-RELATED"/>
    <property type="match status" value="1"/>
</dbReference>
<dbReference type="InterPro" id="IPR046433">
    <property type="entry name" value="ActCoA_hydro"/>
</dbReference>
<dbReference type="InterPro" id="IPR038460">
    <property type="entry name" value="AcetylCoA_hyd_C_sf"/>
</dbReference>
<dbReference type="InterPro" id="IPR026888">
    <property type="entry name" value="AcetylCoA_hyd_C"/>
</dbReference>
<proteinExistence type="predicted"/>
<evidence type="ECO:0000259" key="1">
    <source>
        <dbReference type="Pfam" id="PF13336"/>
    </source>
</evidence>
<evidence type="ECO:0000313" key="2">
    <source>
        <dbReference type="EMBL" id="KUG03632.1"/>
    </source>
</evidence>
<reference evidence="2" key="1">
    <citation type="journal article" date="2015" name="Proc. Natl. Acad. Sci. U.S.A.">
        <title>Networks of energetic and metabolic interactions define dynamics in microbial communities.</title>
        <authorList>
            <person name="Embree M."/>
            <person name="Liu J.K."/>
            <person name="Al-Bassam M.M."/>
            <person name="Zengler K."/>
        </authorList>
    </citation>
    <scope>NUCLEOTIDE SEQUENCE</scope>
</reference>
<dbReference type="InterPro" id="IPR037171">
    <property type="entry name" value="NagB/RpiA_transferase-like"/>
</dbReference>
<dbReference type="GO" id="GO:0008775">
    <property type="term" value="F:acetate CoA-transferase activity"/>
    <property type="evidence" value="ECO:0007669"/>
    <property type="project" value="InterPro"/>
</dbReference>
<dbReference type="PANTHER" id="PTHR21432:SF20">
    <property type="entry name" value="ACETYL-COA HYDROLASE"/>
    <property type="match status" value="1"/>
</dbReference>
<organism evidence="2">
    <name type="scientific">hydrocarbon metagenome</name>
    <dbReference type="NCBI Taxonomy" id="938273"/>
    <lineage>
        <taxon>unclassified sequences</taxon>
        <taxon>metagenomes</taxon>
        <taxon>ecological metagenomes</taxon>
    </lineage>
</organism>